<proteinExistence type="predicted"/>
<dbReference type="EMBL" id="BJMN01000001">
    <property type="protein sequence ID" value="GEB54406.1"/>
    <property type="molecule type" value="Genomic_DNA"/>
</dbReference>
<evidence type="ECO:0000313" key="2">
    <source>
        <dbReference type="Proteomes" id="UP000315226"/>
    </source>
</evidence>
<gene>
    <name evidence="1" type="ORF">SGA01_00110</name>
</gene>
<sequence length="97" mass="10549">MDAGELGPAFLGSDIQTLAQVVLHGLAWIPGHGSSAVRRDHQWFHRHTWTDLLVPVSLDAVQGPWTCLTAGYASRNSSARGTNTSWYWKIPPCPAPG</sequence>
<dbReference type="AlphaFoldDB" id="A0A4Y3R9M3"/>
<protein>
    <submittedName>
        <fullName evidence="1">Uncharacterized protein</fullName>
    </submittedName>
</protein>
<name>A0A4Y3R9M3_9ACTN</name>
<dbReference type="Proteomes" id="UP000315226">
    <property type="component" value="Unassembled WGS sequence"/>
</dbReference>
<reference evidence="1 2" key="1">
    <citation type="submission" date="2019-06" db="EMBL/GenBank/DDBJ databases">
        <title>Whole genome shotgun sequence of Streptomyces gardneri NBRC 12865.</title>
        <authorList>
            <person name="Hosoyama A."/>
            <person name="Uohara A."/>
            <person name="Ohji S."/>
            <person name="Ichikawa N."/>
        </authorList>
    </citation>
    <scope>NUCLEOTIDE SEQUENCE [LARGE SCALE GENOMIC DNA]</scope>
    <source>
        <strain evidence="1 2">NBRC 12865</strain>
    </source>
</reference>
<evidence type="ECO:0000313" key="1">
    <source>
        <dbReference type="EMBL" id="GEB54406.1"/>
    </source>
</evidence>
<accession>A0A4Y3R9M3</accession>
<keyword evidence="2" id="KW-1185">Reference proteome</keyword>
<comment type="caution">
    <text evidence="1">The sequence shown here is derived from an EMBL/GenBank/DDBJ whole genome shotgun (WGS) entry which is preliminary data.</text>
</comment>
<organism evidence="1 2">
    <name type="scientific">Streptomyces gardneri</name>
    <dbReference type="NCBI Taxonomy" id="66892"/>
    <lineage>
        <taxon>Bacteria</taxon>
        <taxon>Bacillati</taxon>
        <taxon>Actinomycetota</taxon>
        <taxon>Actinomycetes</taxon>
        <taxon>Kitasatosporales</taxon>
        <taxon>Streptomycetaceae</taxon>
        <taxon>Streptomyces</taxon>
    </lineage>
</organism>